<dbReference type="Proteomes" id="UP000215244">
    <property type="component" value="Chromosome"/>
</dbReference>
<dbReference type="GO" id="GO:0005975">
    <property type="term" value="P:carbohydrate metabolic process"/>
    <property type="evidence" value="ECO:0007669"/>
    <property type="project" value="TreeGrafter"/>
</dbReference>
<dbReference type="OrthoDB" id="9816001at2"/>
<dbReference type="AlphaFoldDB" id="A0A223V972"/>
<dbReference type="InterPro" id="IPR036514">
    <property type="entry name" value="SGNH_hydro_sf"/>
</dbReference>
<dbReference type="PANTHER" id="PTHR22901:SF0">
    <property type="entry name" value="SIALATE O-ACETYLESTERASE"/>
    <property type="match status" value="1"/>
</dbReference>
<keyword evidence="3" id="KW-1185">Reference proteome</keyword>
<proteinExistence type="predicted"/>
<dbReference type="KEGG" id="marb:CJ263_16525"/>
<reference evidence="2 3" key="1">
    <citation type="submission" date="2017-08" db="EMBL/GenBank/DDBJ databases">
        <title>The complete genome sequence of Maribacter sp. B1, isolated from deep-sea sediment.</title>
        <authorList>
            <person name="Wu Y.-H."/>
            <person name="Cheng H."/>
            <person name="Xu X.-W."/>
        </authorList>
    </citation>
    <scope>NUCLEOTIDE SEQUENCE [LARGE SCALE GENOMIC DNA]</scope>
    <source>
        <strain evidence="2 3">B1</strain>
    </source>
</reference>
<dbReference type="GO" id="GO:0001681">
    <property type="term" value="F:sialate O-acetylesterase activity"/>
    <property type="evidence" value="ECO:0007669"/>
    <property type="project" value="InterPro"/>
</dbReference>
<dbReference type="EMBL" id="CP022957">
    <property type="protein sequence ID" value="ASV31690.1"/>
    <property type="molecule type" value="Genomic_DNA"/>
</dbReference>
<accession>A0A223V972</accession>
<organism evidence="2 3">
    <name type="scientific">Maribacter cobaltidurans</name>
    <dbReference type="NCBI Taxonomy" id="1178778"/>
    <lineage>
        <taxon>Bacteria</taxon>
        <taxon>Pseudomonadati</taxon>
        <taxon>Bacteroidota</taxon>
        <taxon>Flavobacteriia</taxon>
        <taxon>Flavobacteriales</taxon>
        <taxon>Flavobacteriaceae</taxon>
        <taxon>Maribacter</taxon>
    </lineage>
</organism>
<dbReference type="InterPro" id="IPR005181">
    <property type="entry name" value="SASA"/>
</dbReference>
<dbReference type="SUPFAM" id="SSF52266">
    <property type="entry name" value="SGNH hydrolase"/>
    <property type="match status" value="1"/>
</dbReference>
<dbReference type="Pfam" id="PF03629">
    <property type="entry name" value="SASA"/>
    <property type="match status" value="1"/>
</dbReference>
<protein>
    <recommendedName>
        <fullName evidence="1">Sialate O-acetylesterase domain-containing protein</fullName>
    </recommendedName>
</protein>
<evidence type="ECO:0000313" key="2">
    <source>
        <dbReference type="EMBL" id="ASV31690.1"/>
    </source>
</evidence>
<dbReference type="RefSeq" id="WP_094998278.1">
    <property type="nucleotide sequence ID" value="NZ_BMJL01000010.1"/>
</dbReference>
<dbReference type="Gene3D" id="3.40.50.1110">
    <property type="entry name" value="SGNH hydrolase"/>
    <property type="match status" value="1"/>
</dbReference>
<evidence type="ECO:0000259" key="1">
    <source>
        <dbReference type="Pfam" id="PF03629"/>
    </source>
</evidence>
<sequence>MKQIIIVLFLCWFSAVRAEIALPHIFSSNMVLQRESKVNLFGWAHPGEEFTITTSWDAGTFEIKTGINSKWNLEIATPKAGGPYTITFKGNSNEILLDNILIGEVWLCSGQSNMEWSANSGLDNKEEAINNANKPTIRLFTVEKRTSEYPQDDLVGKWEVCTPETMADFSAVAYFFAQRIQEEMDVPIGLIDSSWGASCAEVWTPEEEFENNPDLQQSYELIKPNPWVPIEKSILYNAMIAPLTNFKIGGTIWYQGEANTANASSYENIFSTMINSWRNKWGYEFPFYYVQIAPFKYGGELEGGIVRDQQRRTLSFPKTGMAMTSDICTIEDIHPRNKLDVGIRLGNIALKQHYNKIDQEVYGPLFKGAEVVKNKVEVTFEHNDGLNIKGKNLKHFEVMSSNGKWYPAKAKIKNGMVTLNAKEVPVPKKVRYAYHSTDISNLFNSSGLPASTFISEEL</sequence>
<gene>
    <name evidence="2" type="ORF">CJ263_16525</name>
</gene>
<name>A0A223V972_9FLAO</name>
<evidence type="ECO:0000313" key="3">
    <source>
        <dbReference type="Proteomes" id="UP000215244"/>
    </source>
</evidence>
<dbReference type="PANTHER" id="PTHR22901">
    <property type="entry name" value="SIALATE O-ACETYLESTERASE"/>
    <property type="match status" value="1"/>
</dbReference>
<dbReference type="InterPro" id="IPR039329">
    <property type="entry name" value="SIAE"/>
</dbReference>
<feature type="domain" description="Sialate O-acetylesterase" evidence="1">
    <location>
        <begin position="104"/>
        <end position="332"/>
    </location>
</feature>